<gene>
    <name evidence="1" type="ORF">H8L32_24030</name>
</gene>
<keyword evidence="2" id="KW-1185">Reference proteome</keyword>
<evidence type="ECO:0000313" key="2">
    <source>
        <dbReference type="Proteomes" id="UP000650424"/>
    </source>
</evidence>
<dbReference type="EMBL" id="JACOGF010000017">
    <property type="protein sequence ID" value="MBC3920555.1"/>
    <property type="molecule type" value="Genomic_DNA"/>
</dbReference>
<accession>A0ABR6ZXG6</accession>
<organism evidence="1 2">
    <name type="scientific">Undibacterium hunanense</name>
    <dbReference type="NCBI Taxonomy" id="2762292"/>
    <lineage>
        <taxon>Bacteria</taxon>
        <taxon>Pseudomonadati</taxon>
        <taxon>Pseudomonadota</taxon>
        <taxon>Betaproteobacteria</taxon>
        <taxon>Burkholderiales</taxon>
        <taxon>Oxalobacteraceae</taxon>
        <taxon>Undibacterium</taxon>
    </lineage>
</organism>
<dbReference type="InterPro" id="IPR007362">
    <property type="entry name" value="DUF429"/>
</dbReference>
<protein>
    <submittedName>
        <fullName evidence="1">DUF429 domain-containing protein</fullName>
    </submittedName>
</protein>
<proteinExistence type="predicted"/>
<comment type="caution">
    <text evidence="1">The sequence shown here is derived from an EMBL/GenBank/DDBJ whole genome shotgun (WGS) entry which is preliminary data.</text>
</comment>
<dbReference type="RefSeq" id="WP_186950194.1">
    <property type="nucleotide sequence ID" value="NZ_JACOGF010000017.1"/>
</dbReference>
<dbReference type="Proteomes" id="UP000650424">
    <property type="component" value="Unassembled WGS sequence"/>
</dbReference>
<name>A0ABR6ZXG6_9BURK</name>
<dbReference type="Pfam" id="PF04250">
    <property type="entry name" value="DUF429"/>
    <property type="match status" value="1"/>
</dbReference>
<evidence type="ECO:0000313" key="1">
    <source>
        <dbReference type="EMBL" id="MBC3920555.1"/>
    </source>
</evidence>
<sequence length="266" mass="29715">MKLHGVDFTSAPTRRKCITIASGTLHVDVLQLQTLTSLSEFAAFETWLRQPGPWLAGFDLPFSLPRELVEHLGWPTNWQSLMRHLQSLSRADMRLQFKAFCDARPAGNKFAHRAADFPAGSSPSMKWVNPPVAYMLHAGAPRLLDAGVSLPGMHDGDLQRIALEAYPGMVARSITKASYKSDDKAKQTPERRQARVQIIEALEAGRTPWNIRLDVTQFRNELIEDGSADLLDAVLCLLLAAWGWQRREQNYGLPIFDALEGWIVGA</sequence>
<reference evidence="1 2" key="1">
    <citation type="submission" date="2020-08" db="EMBL/GenBank/DDBJ databases">
        <title>Novel species isolated from subtropical streams in China.</title>
        <authorList>
            <person name="Lu H."/>
        </authorList>
    </citation>
    <scope>NUCLEOTIDE SEQUENCE [LARGE SCALE GENOMIC DNA]</scope>
    <source>
        <strain evidence="1 2">CY18W</strain>
    </source>
</reference>